<gene>
    <name evidence="2" type="ORF">WJM97_04795</name>
</gene>
<dbReference type="EMBL" id="CP150886">
    <property type="protein sequence ID" value="WZB89000.1"/>
    <property type="molecule type" value="Genomic_DNA"/>
</dbReference>
<dbReference type="SUPFAM" id="SSF47090">
    <property type="entry name" value="PGBD-like"/>
    <property type="match status" value="1"/>
</dbReference>
<accession>A0ABZ2UVS7</accession>
<proteinExistence type="predicted"/>
<protein>
    <submittedName>
        <fullName evidence="2">Peptidoglycan-binding domain-containing protein</fullName>
    </submittedName>
</protein>
<keyword evidence="3" id="KW-1185">Reference proteome</keyword>
<evidence type="ECO:0000259" key="1">
    <source>
        <dbReference type="Pfam" id="PF01471"/>
    </source>
</evidence>
<dbReference type="InterPro" id="IPR002477">
    <property type="entry name" value="Peptidoglycan-bd-like"/>
</dbReference>
<evidence type="ECO:0000313" key="3">
    <source>
        <dbReference type="Proteomes" id="UP001483337"/>
    </source>
</evidence>
<evidence type="ECO:0000313" key="2">
    <source>
        <dbReference type="EMBL" id="WZB89000.1"/>
    </source>
</evidence>
<name>A0ABZ2UVS7_9CYAN</name>
<dbReference type="InterPro" id="IPR036366">
    <property type="entry name" value="PGBDSf"/>
</dbReference>
<dbReference type="Pfam" id="PF01471">
    <property type="entry name" value="PG_binding_1"/>
    <property type="match status" value="1"/>
</dbReference>
<dbReference type="Gene3D" id="1.10.101.10">
    <property type="entry name" value="PGBD-like superfamily/PGBD"/>
    <property type="match status" value="1"/>
</dbReference>
<dbReference type="RefSeq" id="WP_353931905.1">
    <property type="nucleotide sequence ID" value="NZ_CP150886.1"/>
</dbReference>
<dbReference type="InterPro" id="IPR036365">
    <property type="entry name" value="PGBD-like_sf"/>
</dbReference>
<sequence>MEYMAYSYMYMANEETPVNVELNLPNLNFNWQKLLKSSAWLTLVGVSIFVASMSQVQQASAEYVRTNGSCLNIRRGRSTRYSSINCVRNGTYIGRTGNVRNGYAQITSGHYRGYYVAERWISGQRYSSNHNRHVSRSYRVVLRPGSRGERVRSVQRALGMRVDGVYGPETTRQVRNFQRRNNLRADGVVGPATRSALGIS</sequence>
<organism evidence="2 3">
    <name type="scientific">Okeanomitos corallinicola TIOX110</name>
    <dbReference type="NCBI Taxonomy" id="3133117"/>
    <lineage>
        <taxon>Bacteria</taxon>
        <taxon>Bacillati</taxon>
        <taxon>Cyanobacteriota</taxon>
        <taxon>Cyanophyceae</taxon>
        <taxon>Nostocales</taxon>
        <taxon>Aphanizomenonaceae</taxon>
        <taxon>Okeanomitos</taxon>
    </lineage>
</organism>
<feature type="domain" description="Peptidoglycan binding-like" evidence="1">
    <location>
        <begin position="161"/>
        <end position="197"/>
    </location>
</feature>
<reference evidence="2 3" key="1">
    <citation type="submission" date="2024-04" db="EMBL/GenBank/DDBJ databases">
        <title>Okeanomitos corallinicola gen. &amp; sp. nov. (Nostocales, Cyanobacteria), a new toxic marine heterocyst-forming cyanobacterium from a coral reef.</title>
        <authorList>
            <person name="Li H."/>
            <person name="Li R."/>
            <person name="Kang J."/>
            <person name="Hii K.S."/>
            <person name="Mohamed H.F."/>
            <person name="Xu X."/>
            <person name="Luo Z."/>
        </authorList>
    </citation>
    <scope>NUCLEOTIDE SEQUENCE [LARGE SCALE GENOMIC DNA]</scope>
    <source>
        <strain evidence="2 3">TIOX110</strain>
    </source>
</reference>
<dbReference type="Proteomes" id="UP001483337">
    <property type="component" value="Chromosome"/>
</dbReference>